<organism evidence="2">
    <name type="scientific">marine metagenome</name>
    <dbReference type="NCBI Taxonomy" id="408172"/>
    <lineage>
        <taxon>unclassified sequences</taxon>
        <taxon>metagenomes</taxon>
        <taxon>ecological metagenomes</taxon>
    </lineage>
</organism>
<protein>
    <recommendedName>
        <fullName evidence="1">CBM20 domain-containing protein</fullName>
    </recommendedName>
</protein>
<dbReference type="InterPro" id="IPR013784">
    <property type="entry name" value="Carb-bd-like_fold"/>
</dbReference>
<accession>A0A382FLI0</accession>
<reference evidence="2" key="1">
    <citation type="submission" date="2018-05" db="EMBL/GenBank/DDBJ databases">
        <authorList>
            <person name="Lanie J.A."/>
            <person name="Ng W.-L."/>
            <person name="Kazmierczak K.M."/>
            <person name="Andrzejewski T.M."/>
            <person name="Davidsen T.M."/>
            <person name="Wayne K.J."/>
            <person name="Tettelin H."/>
            <person name="Glass J.I."/>
            <person name="Rusch D."/>
            <person name="Podicherti R."/>
            <person name="Tsui H.-C.T."/>
            <person name="Winkler M.E."/>
        </authorList>
    </citation>
    <scope>NUCLEOTIDE SEQUENCE</scope>
</reference>
<dbReference type="SUPFAM" id="SSF49452">
    <property type="entry name" value="Starch-binding domain-like"/>
    <property type="match status" value="3"/>
</dbReference>
<dbReference type="AlphaFoldDB" id="A0A382FLI0"/>
<dbReference type="Gene3D" id="2.60.40.10">
    <property type="entry name" value="Immunoglobulins"/>
    <property type="match status" value="3"/>
</dbReference>
<proteinExistence type="predicted"/>
<dbReference type="GO" id="GO:2001070">
    <property type="term" value="F:starch binding"/>
    <property type="evidence" value="ECO:0007669"/>
    <property type="project" value="InterPro"/>
</dbReference>
<feature type="domain" description="CBM20" evidence="1">
    <location>
        <begin position="16"/>
        <end position="116"/>
    </location>
</feature>
<dbReference type="Pfam" id="PF00686">
    <property type="entry name" value="CBM_20"/>
    <property type="match status" value="2"/>
</dbReference>
<dbReference type="InterPro" id="IPR002044">
    <property type="entry name" value="CBM20"/>
</dbReference>
<feature type="non-terminal residue" evidence="2">
    <location>
        <position position="358"/>
    </location>
</feature>
<dbReference type="InterPro" id="IPR013783">
    <property type="entry name" value="Ig-like_fold"/>
</dbReference>
<dbReference type="EMBL" id="UINC01050476">
    <property type="protein sequence ID" value="SVB63475.1"/>
    <property type="molecule type" value="Genomic_DNA"/>
</dbReference>
<dbReference type="SMART" id="SM01065">
    <property type="entry name" value="CBM_2"/>
    <property type="match status" value="3"/>
</dbReference>
<gene>
    <name evidence="2" type="ORF">METZ01_LOCUS216329</name>
</gene>
<sequence length="358" mass="38329">MKKMVLVFCLSIFTIAFGQDLVSITFQVDMANEDVSADGVHIAGSFQGWSPSATSLSDTVGDGVYSVSVDLTPGDTVEYKYINGNAWGGDEFQGGSNRSLVVPDVDTVLPAYCFNSLHLCSEASITFQVDMNLETVSANGVHIAGSMQGWDPAATSLSDEDADGKYSVTLVLTAGDTVEYKYINGNAWGDDETAFGGNRSLVVPDVDTVLPAYCFNSLEVCDYEAEGVWVTFRVDMSYEIINEEDGVHIAGSFQGWDPAATTLADEDGDMVFELMYDVLEPAGTTIEYKFVNGNAWGADEANNRSLVVPSEDTVLTVVCFDSADPCPAPPDSVVVTFVVNMQNEEVSANGVHIAGSMQ</sequence>
<dbReference type="PROSITE" id="PS51166">
    <property type="entry name" value="CBM20"/>
    <property type="match status" value="2"/>
</dbReference>
<evidence type="ECO:0000313" key="2">
    <source>
        <dbReference type="EMBL" id="SVB63475.1"/>
    </source>
</evidence>
<name>A0A382FLI0_9ZZZZ</name>
<evidence type="ECO:0000259" key="1">
    <source>
        <dbReference type="PROSITE" id="PS51166"/>
    </source>
</evidence>
<feature type="domain" description="CBM20" evidence="1">
    <location>
        <begin position="222"/>
        <end position="322"/>
    </location>
</feature>